<dbReference type="InterPro" id="IPR009493">
    <property type="entry name" value="P2_GpE"/>
</dbReference>
<dbReference type="RefSeq" id="WP_083001970.1">
    <property type="nucleotide sequence ID" value="NZ_JBLMJQ010000001.1"/>
</dbReference>
<dbReference type="Pfam" id="PF06528">
    <property type="entry name" value="Phage_P2_GpE"/>
    <property type="match status" value="1"/>
</dbReference>
<evidence type="ECO:0000313" key="2">
    <source>
        <dbReference type="Proteomes" id="UP000218675"/>
    </source>
</evidence>
<evidence type="ECO:0000313" key="1">
    <source>
        <dbReference type="EMBL" id="PAU73285.1"/>
    </source>
</evidence>
<gene>
    <name evidence="1" type="ORF">CK497_01390</name>
</gene>
<organism evidence="1 2">
    <name type="scientific">Vreelandella alkaliphila</name>
    <dbReference type="NCBI Taxonomy" id="272774"/>
    <lineage>
        <taxon>Bacteria</taxon>
        <taxon>Pseudomonadati</taxon>
        <taxon>Pseudomonadota</taxon>
        <taxon>Gammaproteobacteria</taxon>
        <taxon>Oceanospirillales</taxon>
        <taxon>Halomonadaceae</taxon>
        <taxon>Vreelandella</taxon>
    </lineage>
</organism>
<dbReference type="EMBL" id="NSKA01000001">
    <property type="protein sequence ID" value="PAU73285.1"/>
    <property type="molecule type" value="Genomic_DNA"/>
</dbReference>
<comment type="caution">
    <text evidence="1">The sequence shown here is derived from an EMBL/GenBank/DDBJ whole genome shotgun (WGS) entry which is preliminary data.</text>
</comment>
<sequence length="41" mass="4873">MADIAFVFHWPPSAMDSMGLEELARWREKARERNTPKKRGR</sequence>
<dbReference type="Proteomes" id="UP000218675">
    <property type="component" value="Unassembled WGS sequence"/>
</dbReference>
<name>A0ABX4HM43_9GAMM</name>
<proteinExistence type="predicted"/>
<reference evidence="1 2" key="1">
    <citation type="submission" date="2017-08" db="EMBL/GenBank/DDBJ databases">
        <title>Halomonas binhaiensis sp. nov., isolated from saline alkaline soil.</title>
        <authorList>
            <person name="Wang D."/>
            <person name="Zhang G."/>
        </authorList>
    </citation>
    <scope>NUCLEOTIDE SEQUENCE [LARGE SCALE GENOMIC DNA]</scope>
    <source>
        <strain evidence="1 2">WN018</strain>
    </source>
</reference>
<protein>
    <submittedName>
        <fullName evidence="1">GpE family phage tail protein</fullName>
    </submittedName>
</protein>
<keyword evidence="2" id="KW-1185">Reference proteome</keyword>
<accession>A0ABX4HM43</accession>